<dbReference type="OrthoDB" id="5383057at2759"/>
<gene>
    <name evidence="2" type="ORF">K469DRAFT_707398</name>
</gene>
<feature type="region of interest" description="Disordered" evidence="1">
    <location>
        <begin position="71"/>
        <end position="256"/>
    </location>
</feature>
<protein>
    <submittedName>
        <fullName evidence="2">Uncharacterized protein</fullName>
    </submittedName>
</protein>
<evidence type="ECO:0000313" key="3">
    <source>
        <dbReference type="Proteomes" id="UP000800200"/>
    </source>
</evidence>
<feature type="compositionally biased region" description="Gly residues" evidence="1">
    <location>
        <begin position="149"/>
        <end position="159"/>
    </location>
</feature>
<reference evidence="2" key="1">
    <citation type="journal article" date="2020" name="Stud. Mycol.">
        <title>101 Dothideomycetes genomes: a test case for predicting lifestyles and emergence of pathogens.</title>
        <authorList>
            <person name="Haridas S."/>
            <person name="Albert R."/>
            <person name="Binder M."/>
            <person name="Bloem J."/>
            <person name="Labutti K."/>
            <person name="Salamov A."/>
            <person name="Andreopoulos B."/>
            <person name="Baker S."/>
            <person name="Barry K."/>
            <person name="Bills G."/>
            <person name="Bluhm B."/>
            <person name="Cannon C."/>
            <person name="Castanera R."/>
            <person name="Culley D."/>
            <person name="Daum C."/>
            <person name="Ezra D."/>
            <person name="Gonzalez J."/>
            <person name="Henrissat B."/>
            <person name="Kuo A."/>
            <person name="Liang C."/>
            <person name="Lipzen A."/>
            <person name="Lutzoni F."/>
            <person name="Magnuson J."/>
            <person name="Mondo S."/>
            <person name="Nolan M."/>
            <person name="Ohm R."/>
            <person name="Pangilinan J."/>
            <person name="Park H.-J."/>
            <person name="Ramirez L."/>
            <person name="Alfaro M."/>
            <person name="Sun H."/>
            <person name="Tritt A."/>
            <person name="Yoshinaga Y."/>
            <person name="Zwiers L.-H."/>
            <person name="Turgeon B."/>
            <person name="Goodwin S."/>
            <person name="Spatafora J."/>
            <person name="Crous P."/>
            <person name="Grigoriev I."/>
        </authorList>
    </citation>
    <scope>NUCLEOTIDE SEQUENCE</scope>
    <source>
        <strain evidence="2">CBS 207.26</strain>
    </source>
</reference>
<evidence type="ECO:0000313" key="2">
    <source>
        <dbReference type="EMBL" id="KAF2185732.1"/>
    </source>
</evidence>
<organism evidence="2 3">
    <name type="scientific">Zopfia rhizophila CBS 207.26</name>
    <dbReference type="NCBI Taxonomy" id="1314779"/>
    <lineage>
        <taxon>Eukaryota</taxon>
        <taxon>Fungi</taxon>
        <taxon>Dikarya</taxon>
        <taxon>Ascomycota</taxon>
        <taxon>Pezizomycotina</taxon>
        <taxon>Dothideomycetes</taxon>
        <taxon>Dothideomycetes incertae sedis</taxon>
        <taxon>Zopfiaceae</taxon>
        <taxon>Zopfia</taxon>
    </lineage>
</organism>
<dbReference type="AlphaFoldDB" id="A0A6A6E4Q2"/>
<proteinExistence type="predicted"/>
<feature type="compositionally biased region" description="Basic and acidic residues" evidence="1">
    <location>
        <begin position="212"/>
        <end position="223"/>
    </location>
</feature>
<keyword evidence="3" id="KW-1185">Reference proteome</keyword>
<feature type="compositionally biased region" description="Basic and acidic residues" evidence="1">
    <location>
        <begin position="113"/>
        <end position="122"/>
    </location>
</feature>
<feature type="compositionally biased region" description="Low complexity" evidence="1">
    <location>
        <begin position="87"/>
        <end position="112"/>
    </location>
</feature>
<accession>A0A6A6E4Q2</accession>
<feature type="compositionally biased region" description="Basic and acidic residues" evidence="1">
    <location>
        <begin position="179"/>
        <end position="197"/>
    </location>
</feature>
<dbReference type="Proteomes" id="UP000800200">
    <property type="component" value="Unassembled WGS sequence"/>
</dbReference>
<name>A0A6A6E4Q2_9PEZI</name>
<sequence length="256" mass="26034">MASSAGQKVYTPCQMITRLRLFPALLDDPLMAHSYFAWLIPSQVTTDPRSKQEIPEAVGAVTSDSLAAESLKGDGSFGAGNPHAAASKQPSKSTTTNTTDTSSATKLDPAPDAEAREAREGWSETSQLNANKGLGKGAGVGPTYATSGGSTGGSTGGGNVPIAPTGSHAGSAELARNPGDLKPKGKNLTEEGFDGKEPNASFNNPEIGSENDPARVAEGKYQLRDAQSGADAGGGPRQGKVTGEGVYDALKSDEGA</sequence>
<dbReference type="EMBL" id="ML994632">
    <property type="protein sequence ID" value="KAF2185732.1"/>
    <property type="molecule type" value="Genomic_DNA"/>
</dbReference>
<evidence type="ECO:0000256" key="1">
    <source>
        <dbReference type="SAM" id="MobiDB-lite"/>
    </source>
</evidence>